<dbReference type="GO" id="GO:0046872">
    <property type="term" value="F:metal ion binding"/>
    <property type="evidence" value="ECO:0007669"/>
    <property type="project" value="UniProtKB-KW"/>
</dbReference>
<dbReference type="RefSeq" id="WP_054836637.1">
    <property type="nucleotide sequence ID" value="NZ_BBBA01000007.1"/>
</dbReference>
<dbReference type="Pfam" id="PF06525">
    <property type="entry name" value="SoxE"/>
    <property type="match status" value="1"/>
</dbReference>
<protein>
    <recommendedName>
        <fullName evidence="4">Sulfocyanin-like C-terminal domain-containing protein</fullName>
    </recommendedName>
</protein>
<dbReference type="Proteomes" id="UP000247586">
    <property type="component" value="Chromosome"/>
</dbReference>
<feature type="compositionally biased region" description="Low complexity" evidence="2">
    <location>
        <begin position="48"/>
        <end position="74"/>
    </location>
</feature>
<dbReference type="PROSITE" id="PS00079">
    <property type="entry name" value="MULTICOPPER_OXIDASE1"/>
    <property type="match status" value="1"/>
</dbReference>
<reference evidence="5 6" key="1">
    <citation type="submission" date="2018-05" db="EMBL/GenBank/DDBJ databases">
        <title>Complete Genome Sequences of Extremely Thermoacidophilic, Metal-Mobilizing Type-Strain Members of the Archaeal Family Sulfolobaceae: Acidianus brierleyi DSM-1651T, Acidianus sulfidivorans DSM-18786T, Metallosphaera hakonensis DSM-7519T, and Metallosphaera prunae DSM-10039T.</title>
        <authorList>
            <person name="Counts J.A."/>
            <person name="Kelly R.M."/>
        </authorList>
    </citation>
    <scope>NUCLEOTIDE SEQUENCE [LARGE SCALE GENOMIC DNA]</scope>
    <source>
        <strain evidence="5 6">HO1-1</strain>
    </source>
</reference>
<dbReference type="STRING" id="1293036.GCA_001315825_01499"/>
<dbReference type="OrthoDB" id="56344at2157"/>
<evidence type="ECO:0000256" key="2">
    <source>
        <dbReference type="SAM" id="MobiDB-lite"/>
    </source>
</evidence>
<dbReference type="KEGG" id="mhk:DFR87_02385"/>
<evidence type="ECO:0000256" key="3">
    <source>
        <dbReference type="SAM" id="Phobius"/>
    </source>
</evidence>
<dbReference type="InterPro" id="IPR008972">
    <property type="entry name" value="Cupredoxin"/>
</dbReference>
<dbReference type="EMBL" id="CP029287">
    <property type="protein sequence ID" value="AWR98725.1"/>
    <property type="molecule type" value="Genomic_DNA"/>
</dbReference>
<keyword evidence="1" id="KW-0479">Metal-binding</keyword>
<dbReference type="Gene3D" id="2.60.40.420">
    <property type="entry name" value="Cupredoxins - blue copper proteins"/>
    <property type="match status" value="1"/>
</dbReference>
<evidence type="ECO:0000313" key="5">
    <source>
        <dbReference type="EMBL" id="AWR98725.1"/>
    </source>
</evidence>
<feature type="transmembrane region" description="Helical" evidence="3">
    <location>
        <begin position="6"/>
        <end position="24"/>
    </location>
</feature>
<feature type="region of interest" description="Disordered" evidence="2">
    <location>
        <begin position="48"/>
        <end position="79"/>
    </location>
</feature>
<accession>A0A2U9IRU8</accession>
<keyword evidence="6" id="KW-1185">Reference proteome</keyword>
<feature type="domain" description="Sulfocyanin-like C-terminal" evidence="4">
    <location>
        <begin position="85"/>
        <end position="227"/>
    </location>
</feature>
<reference evidence="6" key="2">
    <citation type="submission" date="2020-03" db="EMBL/GenBank/DDBJ databases">
        <title>Complete Genome Sequences of Extremely Thermoacidophilic, Metal-Mobilizing Type-Strain Members of the Archaeal Family Sulfolobaceae: Acidianus brierleyi DSM-1651T, Acidianus sulfidivorans DSM-18786T, Metallosphaera hakonensis DSM-7519T, and Metallosphaera prunae DSM-10039T.</title>
        <authorList>
            <person name="Counts J.A."/>
            <person name="Kelly R.M."/>
        </authorList>
    </citation>
    <scope>NUCLEOTIDE SEQUENCE [LARGE SCALE GENOMIC DNA]</scope>
    <source>
        <strain evidence="6">HO1-1</strain>
    </source>
</reference>
<dbReference type="GeneID" id="36834153"/>
<dbReference type="AlphaFoldDB" id="A0A2U9IRU8"/>
<name>A0A2U9IRU8_9CREN</name>
<proteinExistence type="predicted"/>
<dbReference type="InterPro" id="IPR049544">
    <property type="entry name" value="SoxE-like_C"/>
</dbReference>
<keyword evidence="3" id="KW-1133">Transmembrane helix</keyword>
<evidence type="ECO:0000259" key="4">
    <source>
        <dbReference type="Pfam" id="PF06525"/>
    </source>
</evidence>
<organism evidence="5 6">
    <name type="scientific">Metallosphaera hakonensis JCM 8857 = DSM 7519</name>
    <dbReference type="NCBI Taxonomy" id="1293036"/>
    <lineage>
        <taxon>Archaea</taxon>
        <taxon>Thermoproteota</taxon>
        <taxon>Thermoprotei</taxon>
        <taxon>Sulfolobales</taxon>
        <taxon>Sulfolobaceae</taxon>
        <taxon>Metallosphaera</taxon>
    </lineage>
</organism>
<evidence type="ECO:0000256" key="1">
    <source>
        <dbReference type="ARBA" id="ARBA00022723"/>
    </source>
</evidence>
<keyword evidence="3" id="KW-0812">Transmembrane</keyword>
<reference evidence="6" key="3">
    <citation type="submission" date="2020-03" db="EMBL/GenBank/DDBJ databases">
        <title>Sequencing and Assembly of Multiple Reported Metal-Biooxidizing Members of the Extremely Thermoacidophilic Archaeal Family Sulfolobaceae.</title>
        <authorList>
            <person name="Counts J.A."/>
            <person name="Kelly R.M."/>
        </authorList>
    </citation>
    <scope>NUCLEOTIDE SEQUENCE [LARGE SCALE GENOMIC DNA]</scope>
    <source>
        <strain evidence="6">HO1-1</strain>
    </source>
</reference>
<dbReference type="InterPro" id="IPR033138">
    <property type="entry name" value="Cu_oxidase_CS"/>
</dbReference>
<keyword evidence="3" id="KW-0472">Membrane</keyword>
<dbReference type="SUPFAM" id="SSF49503">
    <property type="entry name" value="Cupredoxins"/>
    <property type="match status" value="1"/>
</dbReference>
<gene>
    <name evidence="5" type="ORF">DFR87_02385</name>
</gene>
<evidence type="ECO:0000313" key="6">
    <source>
        <dbReference type="Proteomes" id="UP000247586"/>
    </source>
</evidence>
<sequence>MKNSQIALIVILVIIIAIGATILLTRHGSTPAHEANVTTNTTIVKVTNTTETTSNTTKTSSTNVSNSTNKTNVTEQNGNITKLPPGAVRLNYNQENHTAFVYLYASPTASNPLNYNGTTDGQLKIYVPENWSIYFTFYNPEPIGHALAVVQNNTPIPNQLQLSQDGKIIFEIGYNGGNGISGGLSVSGLLPSLPPGLYWIACPISGHAESGMWVDLISTNVSVPYEMV</sequence>